<accession>A0ABD3DF34</accession>
<name>A0ABD3DF34_9LAMI</name>
<comment type="caution">
    <text evidence="6">The sequence shown here is derived from an EMBL/GenBank/DDBJ whole genome shotgun (WGS) entry which is preliminary data.</text>
</comment>
<dbReference type="AlphaFoldDB" id="A0ABD3DF34"/>
<dbReference type="Proteomes" id="UP001632038">
    <property type="component" value="Unassembled WGS sequence"/>
</dbReference>
<keyword evidence="1 4" id="KW-0732">Signal</keyword>
<evidence type="ECO:0000256" key="2">
    <source>
        <dbReference type="ARBA" id="ARBA00023157"/>
    </source>
</evidence>
<evidence type="ECO:0000259" key="5">
    <source>
        <dbReference type="Pfam" id="PF04043"/>
    </source>
</evidence>
<keyword evidence="2" id="KW-1015">Disulfide bond</keyword>
<dbReference type="SUPFAM" id="SSF101148">
    <property type="entry name" value="Plant invertase/pectin methylesterase inhibitor"/>
    <property type="match status" value="1"/>
</dbReference>
<dbReference type="Pfam" id="PF04043">
    <property type="entry name" value="PMEI"/>
    <property type="match status" value="1"/>
</dbReference>
<protein>
    <recommendedName>
        <fullName evidence="5">Pectinesterase inhibitor domain-containing protein</fullName>
    </recommendedName>
</protein>
<evidence type="ECO:0000256" key="1">
    <source>
        <dbReference type="ARBA" id="ARBA00022729"/>
    </source>
</evidence>
<comment type="similarity">
    <text evidence="3">Belongs to the PMEI family.</text>
</comment>
<feature type="signal peptide" evidence="4">
    <location>
        <begin position="1"/>
        <end position="23"/>
    </location>
</feature>
<feature type="chain" id="PRO_5044865940" description="Pectinesterase inhibitor domain-containing protein" evidence="4">
    <location>
        <begin position="24"/>
        <end position="164"/>
    </location>
</feature>
<keyword evidence="7" id="KW-1185">Reference proteome</keyword>
<dbReference type="NCBIfam" id="TIGR01614">
    <property type="entry name" value="PME_inhib"/>
    <property type="match status" value="1"/>
</dbReference>
<feature type="domain" description="Pectinesterase inhibitor" evidence="5">
    <location>
        <begin position="26"/>
        <end position="138"/>
    </location>
</feature>
<dbReference type="EMBL" id="JAVIJP010000018">
    <property type="protein sequence ID" value="KAL3639536.1"/>
    <property type="molecule type" value="Genomic_DNA"/>
</dbReference>
<evidence type="ECO:0000313" key="6">
    <source>
        <dbReference type="EMBL" id="KAL3639536.1"/>
    </source>
</evidence>
<proteinExistence type="inferred from homology"/>
<reference evidence="7" key="1">
    <citation type="journal article" date="2024" name="IScience">
        <title>Strigolactones Initiate the Formation of Haustorium-like Structures in Castilleja.</title>
        <authorList>
            <person name="Buerger M."/>
            <person name="Peterson D."/>
            <person name="Chory J."/>
        </authorList>
    </citation>
    <scope>NUCLEOTIDE SEQUENCE [LARGE SCALE GENOMIC DNA]</scope>
</reference>
<gene>
    <name evidence="6" type="ORF">CASFOL_017443</name>
</gene>
<organism evidence="6 7">
    <name type="scientific">Castilleja foliolosa</name>
    <dbReference type="NCBI Taxonomy" id="1961234"/>
    <lineage>
        <taxon>Eukaryota</taxon>
        <taxon>Viridiplantae</taxon>
        <taxon>Streptophyta</taxon>
        <taxon>Embryophyta</taxon>
        <taxon>Tracheophyta</taxon>
        <taxon>Spermatophyta</taxon>
        <taxon>Magnoliopsida</taxon>
        <taxon>eudicotyledons</taxon>
        <taxon>Gunneridae</taxon>
        <taxon>Pentapetalae</taxon>
        <taxon>asterids</taxon>
        <taxon>lamiids</taxon>
        <taxon>Lamiales</taxon>
        <taxon>Orobanchaceae</taxon>
        <taxon>Pedicularideae</taxon>
        <taxon>Castillejinae</taxon>
        <taxon>Castilleja</taxon>
    </lineage>
</organism>
<sequence>MATSSLLYATLLLVLISLIATSGAPVDDVCSQTKDPALCLRDFSMSEPGIRTQTIEDLSGTVVRKAKLEASQMGHYFHDSTSKPGDLDNQCENLYNDAVAALYAADEAVKGRRYEEVKTRAGYVRSNVDRCEALFGGKSPVHPWSPDIVVYTEALIVIVNMLDK</sequence>
<dbReference type="PANTHER" id="PTHR35357:SF8">
    <property type="entry name" value="OS01G0111000 PROTEIN"/>
    <property type="match status" value="1"/>
</dbReference>
<dbReference type="InterPro" id="IPR035513">
    <property type="entry name" value="Invertase/methylesterase_inhib"/>
</dbReference>
<dbReference type="Gene3D" id="1.20.140.40">
    <property type="entry name" value="Invertase/pectin methylesterase inhibitor family protein"/>
    <property type="match status" value="1"/>
</dbReference>
<evidence type="ECO:0000313" key="7">
    <source>
        <dbReference type="Proteomes" id="UP001632038"/>
    </source>
</evidence>
<dbReference type="PANTHER" id="PTHR35357">
    <property type="entry name" value="OS02G0537100 PROTEIN"/>
    <property type="match status" value="1"/>
</dbReference>
<evidence type="ECO:0000256" key="3">
    <source>
        <dbReference type="ARBA" id="ARBA00038471"/>
    </source>
</evidence>
<evidence type="ECO:0000256" key="4">
    <source>
        <dbReference type="SAM" id="SignalP"/>
    </source>
</evidence>
<dbReference type="InterPro" id="IPR006501">
    <property type="entry name" value="Pectinesterase_inhib_dom"/>
</dbReference>